<evidence type="ECO:0000313" key="7">
    <source>
        <dbReference type="EMBL" id="PGH35062.1"/>
    </source>
</evidence>
<dbReference type="GO" id="GO:0005886">
    <property type="term" value="C:plasma membrane"/>
    <property type="evidence" value="ECO:0007669"/>
    <property type="project" value="TreeGrafter"/>
</dbReference>
<dbReference type="GO" id="GO:0007264">
    <property type="term" value="P:small GTPase-mediated signal transduction"/>
    <property type="evidence" value="ECO:0007669"/>
    <property type="project" value="TreeGrafter"/>
</dbReference>
<dbReference type="SUPFAM" id="SSF48350">
    <property type="entry name" value="GTPase activation domain, GAP"/>
    <property type="match status" value="1"/>
</dbReference>
<feature type="region of interest" description="Disordered" evidence="3">
    <location>
        <begin position="673"/>
        <end position="878"/>
    </location>
</feature>
<dbReference type="Pfam" id="PF00611">
    <property type="entry name" value="FCH"/>
    <property type="match status" value="1"/>
</dbReference>
<dbReference type="GO" id="GO:0005737">
    <property type="term" value="C:cytoplasm"/>
    <property type="evidence" value="ECO:0007669"/>
    <property type="project" value="TreeGrafter"/>
</dbReference>
<dbReference type="VEuPathDB" id="FungiDB:EMCG_01172"/>
<gene>
    <name evidence="7" type="ORF">GX50_02093</name>
</gene>
<evidence type="ECO:0000256" key="2">
    <source>
        <dbReference type="SAM" id="Coils"/>
    </source>
</evidence>
<dbReference type="GO" id="GO:0007010">
    <property type="term" value="P:cytoskeleton organization"/>
    <property type="evidence" value="ECO:0007669"/>
    <property type="project" value="TreeGrafter"/>
</dbReference>
<dbReference type="PROSITE" id="PS50238">
    <property type="entry name" value="RHOGAP"/>
    <property type="match status" value="1"/>
</dbReference>
<dbReference type="Gene3D" id="1.10.555.10">
    <property type="entry name" value="Rho GTPase activation protein"/>
    <property type="match status" value="1"/>
</dbReference>
<feature type="coiled-coil region" evidence="2">
    <location>
        <begin position="349"/>
        <end position="376"/>
    </location>
</feature>
<feature type="compositionally biased region" description="Low complexity" evidence="3">
    <location>
        <begin position="832"/>
        <end position="844"/>
    </location>
</feature>
<keyword evidence="8" id="KW-1185">Reference proteome</keyword>
<organism evidence="7 8">
    <name type="scientific">[Emmonsia] crescens</name>
    <dbReference type="NCBI Taxonomy" id="73230"/>
    <lineage>
        <taxon>Eukaryota</taxon>
        <taxon>Fungi</taxon>
        <taxon>Dikarya</taxon>
        <taxon>Ascomycota</taxon>
        <taxon>Pezizomycotina</taxon>
        <taxon>Eurotiomycetes</taxon>
        <taxon>Eurotiomycetidae</taxon>
        <taxon>Onygenales</taxon>
        <taxon>Ajellomycetaceae</taxon>
        <taxon>Emergomyces</taxon>
    </lineage>
</organism>
<dbReference type="InterPro" id="IPR000591">
    <property type="entry name" value="DEP_dom"/>
</dbReference>
<dbReference type="InterPro" id="IPR036390">
    <property type="entry name" value="WH_DNA-bd_sf"/>
</dbReference>
<accession>A0A2B7ZPX3</accession>
<dbReference type="Pfam" id="PF00620">
    <property type="entry name" value="RhoGAP"/>
    <property type="match status" value="1"/>
</dbReference>
<dbReference type="STRING" id="73230.A0A2B7ZPX3"/>
<dbReference type="SMART" id="SM00055">
    <property type="entry name" value="FCH"/>
    <property type="match status" value="1"/>
</dbReference>
<dbReference type="CDD" id="cd04399">
    <property type="entry name" value="RhoGAP_fRGD2"/>
    <property type="match status" value="1"/>
</dbReference>
<evidence type="ECO:0000313" key="8">
    <source>
        <dbReference type="Proteomes" id="UP000226031"/>
    </source>
</evidence>
<dbReference type="InterPro" id="IPR027267">
    <property type="entry name" value="AH/BAR_dom_sf"/>
</dbReference>
<evidence type="ECO:0000256" key="1">
    <source>
        <dbReference type="PROSITE-ProRule" id="PRU01077"/>
    </source>
</evidence>
<dbReference type="PROSITE" id="PS50186">
    <property type="entry name" value="DEP"/>
    <property type="match status" value="1"/>
</dbReference>
<dbReference type="Proteomes" id="UP000226031">
    <property type="component" value="Unassembled WGS sequence"/>
</dbReference>
<dbReference type="InterPro" id="IPR036388">
    <property type="entry name" value="WH-like_DNA-bd_sf"/>
</dbReference>
<feature type="compositionally biased region" description="Basic and acidic residues" evidence="3">
    <location>
        <begin position="694"/>
        <end position="713"/>
    </location>
</feature>
<feature type="domain" description="Rho-GAP" evidence="5">
    <location>
        <begin position="470"/>
        <end position="667"/>
    </location>
</feature>
<dbReference type="SMART" id="SM00324">
    <property type="entry name" value="RhoGAP"/>
    <property type="match status" value="1"/>
</dbReference>
<feature type="domain" description="DEP" evidence="4">
    <location>
        <begin position="234"/>
        <end position="299"/>
    </location>
</feature>
<dbReference type="InterPro" id="IPR000198">
    <property type="entry name" value="RhoGAP_dom"/>
</dbReference>
<dbReference type="PANTHER" id="PTHR23065">
    <property type="entry name" value="PROLINE-SERINE-THREONINE PHOSPHATASE INTERACTING PROTEIN 1"/>
    <property type="match status" value="1"/>
</dbReference>
<keyword evidence="1 2" id="KW-0175">Coiled coil</keyword>
<dbReference type="FunFam" id="1.10.555.10:FF:000044">
    <property type="entry name" value="Rho-gtpase-activating protein 8"/>
    <property type="match status" value="1"/>
</dbReference>
<evidence type="ECO:0008006" key="9">
    <source>
        <dbReference type="Google" id="ProtNLM"/>
    </source>
</evidence>
<dbReference type="GO" id="GO:0005096">
    <property type="term" value="F:GTPase activator activity"/>
    <property type="evidence" value="ECO:0007669"/>
    <property type="project" value="TreeGrafter"/>
</dbReference>
<feature type="compositionally biased region" description="Gly residues" evidence="3">
    <location>
        <begin position="791"/>
        <end position="800"/>
    </location>
</feature>
<evidence type="ECO:0000259" key="5">
    <source>
        <dbReference type="PROSITE" id="PS50238"/>
    </source>
</evidence>
<dbReference type="InterPro" id="IPR008936">
    <property type="entry name" value="Rho_GTPase_activation_prot"/>
</dbReference>
<dbReference type="Pfam" id="PF00610">
    <property type="entry name" value="DEP"/>
    <property type="match status" value="1"/>
</dbReference>
<dbReference type="SUPFAM" id="SSF103657">
    <property type="entry name" value="BAR/IMD domain-like"/>
    <property type="match status" value="1"/>
</dbReference>
<dbReference type="FunFam" id="1.20.1270.60:FF:000050">
    <property type="entry name" value="RhoGAP and Fes/CIP4 domain protein"/>
    <property type="match status" value="1"/>
</dbReference>
<protein>
    <recommendedName>
        <fullName evidence="9">Rho-GTPase-activating protein 8</fullName>
    </recommendedName>
</protein>
<dbReference type="GO" id="GO:0000935">
    <property type="term" value="C:division septum"/>
    <property type="evidence" value="ECO:0007669"/>
    <property type="project" value="TreeGrafter"/>
</dbReference>
<dbReference type="SUPFAM" id="SSF46785">
    <property type="entry name" value="Winged helix' DNA-binding domain"/>
    <property type="match status" value="1"/>
</dbReference>
<dbReference type="PROSITE" id="PS51741">
    <property type="entry name" value="F_BAR"/>
    <property type="match status" value="1"/>
</dbReference>
<dbReference type="PANTHER" id="PTHR23065:SF17">
    <property type="entry name" value="RHO-GTPASE-ACTIVATING PROTEIN RGD2"/>
    <property type="match status" value="1"/>
</dbReference>
<comment type="caution">
    <text evidence="7">The sequence shown here is derived from an EMBL/GenBank/DDBJ whole genome shotgun (WGS) entry which is preliminary data.</text>
</comment>
<dbReference type="Gene3D" id="1.20.1270.60">
    <property type="entry name" value="Arfaptin homology (AH) domain/BAR domain"/>
    <property type="match status" value="2"/>
</dbReference>
<evidence type="ECO:0000256" key="3">
    <source>
        <dbReference type="SAM" id="MobiDB-lite"/>
    </source>
</evidence>
<feature type="compositionally biased region" description="Low complexity" evidence="3">
    <location>
        <begin position="804"/>
        <end position="819"/>
    </location>
</feature>
<reference evidence="7 8" key="1">
    <citation type="submission" date="2017-10" db="EMBL/GenBank/DDBJ databases">
        <title>Comparative genomics in systemic dimorphic fungi from Ajellomycetaceae.</title>
        <authorList>
            <person name="Munoz J.F."/>
            <person name="Mcewen J.G."/>
            <person name="Clay O.K."/>
            <person name="Cuomo C.A."/>
        </authorList>
    </citation>
    <scope>NUCLEOTIDE SEQUENCE [LARGE SCALE GENOMIC DNA]</scope>
    <source>
        <strain evidence="7 8">UAMH4076</strain>
    </source>
</reference>
<feature type="domain" description="F-BAR" evidence="6">
    <location>
        <begin position="2"/>
        <end position="436"/>
    </location>
</feature>
<dbReference type="InterPro" id="IPR001060">
    <property type="entry name" value="FCH_dom"/>
</dbReference>
<dbReference type="EMBL" id="PDND01000028">
    <property type="protein sequence ID" value="PGH35062.1"/>
    <property type="molecule type" value="Genomic_DNA"/>
</dbReference>
<dbReference type="AlphaFoldDB" id="A0A2B7ZPX3"/>
<feature type="compositionally biased region" description="Basic and acidic residues" evidence="3">
    <location>
        <begin position="848"/>
        <end position="862"/>
    </location>
</feature>
<dbReference type="InterPro" id="IPR031160">
    <property type="entry name" value="F_BAR_dom"/>
</dbReference>
<evidence type="ECO:0000259" key="6">
    <source>
        <dbReference type="PROSITE" id="PS51741"/>
    </source>
</evidence>
<proteinExistence type="predicted"/>
<name>A0A2B7ZPX3_9EURO</name>
<evidence type="ECO:0000259" key="4">
    <source>
        <dbReference type="PROSITE" id="PS50186"/>
    </source>
</evidence>
<feature type="compositionally biased region" description="Polar residues" evidence="3">
    <location>
        <begin position="731"/>
        <end position="749"/>
    </location>
</feature>
<sequence length="878" mass="97523">MPGFADSFWTPDYASGLGVLLSKLQQGIVENQQILTIANMRAAAEDQYSAKLGEIAPAIDRMTNGFARDDGASVRKAYEGIRSEMIEATKNHQKIADSIRELVVSPFGRWADQHELRILNSQEELQIRIKEHYKQSETVKKLRTQYFSKCRLVEDLEEENKLAFQSPEKEIAGSPKTLPLPPTIVLPDDSEELEPVELGDKIIPPEELKKLLTHMLEAIKLGEVKFPILGTYLNTSTGADIVDFIQRNMGASSVSYAERIGQDLVDNGFLRLVGNVGSTFANSSRMNYQWRSKAFQISGIPEKKKPLMRVTSMGSGSDDVADSPTAVAVADLFSQWNPLNNSNPNETPAEKLRREAREADERYKAAVKKLDRLRCHLEEEMVDYLKFMERCELDRLRAIKAVVLDFSGAISNVVPSLRSTVDKMMLYQETIQPLGDLRYLLENYRTGAFVPRVQPYENYYGNVDEQTFGVDLEARARADRKRVPTVITTILTYLDNHYPDLEGDEARRAIWLHEVPLAVAHHLRNVLNNGKPFTHEVLEKYEVPVVANVLKLYLLELPDSLVSSQVYEIVRTVYTTASEAPAEGRVKVLQSTLGQLRLNNIATLDAIITHFTRLIDLTSADEAYITALAQNLAPCILRPRLENNLTMDERHSYRLLRDLFDHKDEIFGELKRQSSTLGNLGPPGGRPRAISTDESNRRANMEARQRAIVDRSRANSPAPTNRHRRDKSIGGSESTRFPINVSSPPQSATGRGPRHSLEVPDSAFSPPATDRANIPAIPSATIRDSMTTNGSSGGGGGGGDHAATDSVSSTTTLSDPVVPASTNSNRDSMEKSNSFSRSSGRYSRITGLKRDSMVESDKDASEAPKPAGVTLQDAPMDD</sequence>
<dbReference type="Gene3D" id="1.10.10.10">
    <property type="entry name" value="Winged helix-like DNA-binding domain superfamily/Winged helix DNA-binding domain"/>
    <property type="match status" value="1"/>
</dbReference>